<dbReference type="InterPro" id="IPR054363">
    <property type="entry name" value="GH95_cat"/>
</dbReference>
<dbReference type="Proteomes" id="UP000660265">
    <property type="component" value="Unassembled WGS sequence"/>
</dbReference>
<evidence type="ECO:0000313" key="5">
    <source>
        <dbReference type="EMBL" id="GGJ78357.1"/>
    </source>
</evidence>
<comment type="caution">
    <text evidence="5">The sequence shown here is derived from an EMBL/GenBank/DDBJ whole genome shotgun (WGS) entry which is preliminary data.</text>
</comment>
<protein>
    <recommendedName>
        <fullName evidence="7">Glycoside hydrolase family 95 protein</fullName>
    </recommendedName>
</protein>
<dbReference type="InterPro" id="IPR016518">
    <property type="entry name" value="Alpha-L-fucosidase"/>
</dbReference>
<evidence type="ECO:0000259" key="3">
    <source>
        <dbReference type="Pfam" id="PF21307"/>
    </source>
</evidence>
<dbReference type="Pfam" id="PF21307">
    <property type="entry name" value="Glyco_hydro_95_C"/>
    <property type="match status" value="1"/>
</dbReference>
<dbReference type="PROSITE" id="PS51318">
    <property type="entry name" value="TAT"/>
    <property type="match status" value="1"/>
</dbReference>
<dbReference type="EMBL" id="BMMV01000002">
    <property type="protein sequence ID" value="GGJ78357.1"/>
    <property type="molecule type" value="Genomic_DNA"/>
</dbReference>
<organism evidence="5 6">
    <name type="scientific">Streptomyces camponoticapitis</name>
    <dbReference type="NCBI Taxonomy" id="1616125"/>
    <lineage>
        <taxon>Bacteria</taxon>
        <taxon>Bacillati</taxon>
        <taxon>Actinomycetota</taxon>
        <taxon>Actinomycetes</taxon>
        <taxon>Kitasatosporales</taxon>
        <taxon>Streptomycetaceae</taxon>
        <taxon>Streptomyces</taxon>
    </lineage>
</organism>
<name>A0ABQ2DY53_9ACTN</name>
<dbReference type="InterPro" id="IPR006311">
    <property type="entry name" value="TAT_signal"/>
</dbReference>
<dbReference type="InterPro" id="IPR027414">
    <property type="entry name" value="GH95_N_dom"/>
</dbReference>
<gene>
    <name evidence="5" type="ORF">GCM10011583_07310</name>
</gene>
<evidence type="ECO:0000313" key="6">
    <source>
        <dbReference type="Proteomes" id="UP000660265"/>
    </source>
</evidence>
<dbReference type="InterPro" id="IPR049053">
    <property type="entry name" value="AFCA-like_C"/>
</dbReference>
<feature type="region of interest" description="Disordered" evidence="1">
    <location>
        <begin position="1"/>
        <end position="24"/>
    </location>
</feature>
<evidence type="ECO:0000259" key="2">
    <source>
        <dbReference type="Pfam" id="PF14498"/>
    </source>
</evidence>
<proteinExistence type="predicted"/>
<dbReference type="InterPro" id="IPR008928">
    <property type="entry name" value="6-hairpin_glycosidase_sf"/>
</dbReference>
<dbReference type="RefSeq" id="WP_229700599.1">
    <property type="nucleotide sequence ID" value="NZ_BMMV01000002.1"/>
</dbReference>
<feature type="domain" description="Glycosyl hydrolase family 95 catalytic" evidence="4">
    <location>
        <begin position="311"/>
        <end position="732"/>
    </location>
</feature>
<feature type="domain" description="Glycosyl hydrolase family 95 N-terminal" evidence="2">
    <location>
        <begin position="71"/>
        <end position="122"/>
    </location>
</feature>
<dbReference type="Pfam" id="PF14498">
    <property type="entry name" value="Glyco_hyd_65N_2"/>
    <property type="match status" value="2"/>
</dbReference>
<feature type="domain" description="Alpha fucosidase A-like C-terminal" evidence="3">
    <location>
        <begin position="735"/>
        <end position="794"/>
    </location>
</feature>
<dbReference type="PANTHER" id="PTHR31084">
    <property type="entry name" value="ALPHA-L-FUCOSIDASE 2"/>
    <property type="match status" value="1"/>
</dbReference>
<dbReference type="Pfam" id="PF22124">
    <property type="entry name" value="Glyco_hydro_95_cat"/>
    <property type="match status" value="1"/>
</dbReference>
<sequence>MNDQHPHDPAPSGTGPTSGTSPTRRRALTLAAGAATLTALGGLPAFAASAPAKRPTASPMLAEGEGSTTRMWYRAPAGEQTMLERALPVGNGRLGALVGNDPGHELLFVSDATMWTGGINDVLEPDGQFPYGRADFGSFTQLAHVAVDIPDHDLGTVNDYRRELDIDQGLVTSGYVRSGVTYERRVFASHPDDAVVVHFSQRGGGHYTGTISLEGTHDETTSADGGNDSLFLGAEFANGLRYGAAVTASSRSGSVTTSGSRIVFTRCADLTVVISGGSNYAPDSTTGYRDPDLDPVALARTKVRDAVRHSATTLLHTHVADYRDQFEGMSISLGPSTGEQRALDTWERLKHRTQQDVPDPELEALYLQFGRYLMISSSRDGLPVALQGPWLDGNDPDWMGDYHTDINIQMNYWMADRTALSRNFDAFTDYCLAQLPVWSELTQAHFNDPRNRFRNSSGKVAGWTVAYSTNIYGGLGWWWHPPGNAWLCNTLWEHYQYTQDLGHVKKIYAMLKGACEFWETRLVTMTVKDPETGEDREVLVADNDWSPEHGPQDAKGITYAQEVVRDLFINYREACELLGRDAEFAKTVAGLQERLYMPEVSPKTGWLQEWMSPDNLGETTHRHLSPLISLFPGDRIRPDASPAALVKGATELLTARGMESFGWANAWRALCWARLKHADNAYELVVNNLRPSVDGTNGTAMNLFDIYEVEKGRGIFQIESNFGTPAAMIEMLLYSRPGHIELLPALPDAWARSGSVTGIGARGGFVVDLSWRDGKVREAKIRSVGGRRTKVAAGGVSHDVDLRSGRSVTLRHFG</sequence>
<evidence type="ECO:0008006" key="7">
    <source>
        <dbReference type="Google" id="ProtNLM"/>
    </source>
</evidence>
<accession>A0ABQ2DY53</accession>
<dbReference type="Gene3D" id="1.50.10.10">
    <property type="match status" value="1"/>
</dbReference>
<dbReference type="PIRSF" id="PIRSF007663">
    <property type="entry name" value="UCP007663"/>
    <property type="match status" value="1"/>
</dbReference>
<reference evidence="6" key="1">
    <citation type="journal article" date="2019" name="Int. J. Syst. Evol. Microbiol.">
        <title>The Global Catalogue of Microorganisms (GCM) 10K type strain sequencing project: providing services to taxonomists for standard genome sequencing and annotation.</title>
        <authorList>
            <consortium name="The Broad Institute Genomics Platform"/>
            <consortium name="The Broad Institute Genome Sequencing Center for Infectious Disease"/>
            <person name="Wu L."/>
            <person name="Ma J."/>
        </authorList>
    </citation>
    <scope>NUCLEOTIDE SEQUENCE [LARGE SCALE GENOMIC DNA]</scope>
    <source>
        <strain evidence="6">CGMCC 4.7275</strain>
    </source>
</reference>
<dbReference type="PANTHER" id="PTHR31084:SF0">
    <property type="entry name" value="ALPHA-L-FUCOSIDASE 2"/>
    <property type="match status" value="1"/>
</dbReference>
<feature type="compositionally biased region" description="Low complexity" evidence="1">
    <location>
        <begin position="11"/>
        <end position="24"/>
    </location>
</feature>
<keyword evidence="6" id="KW-1185">Reference proteome</keyword>
<feature type="domain" description="Glycosyl hydrolase family 95 N-terminal" evidence="2">
    <location>
        <begin position="138"/>
        <end position="281"/>
    </location>
</feature>
<evidence type="ECO:0000256" key="1">
    <source>
        <dbReference type="SAM" id="MobiDB-lite"/>
    </source>
</evidence>
<dbReference type="InterPro" id="IPR012341">
    <property type="entry name" value="6hp_glycosidase-like_sf"/>
</dbReference>
<evidence type="ECO:0000259" key="4">
    <source>
        <dbReference type="Pfam" id="PF22124"/>
    </source>
</evidence>
<dbReference type="SUPFAM" id="SSF48208">
    <property type="entry name" value="Six-hairpin glycosidases"/>
    <property type="match status" value="1"/>
</dbReference>